<dbReference type="Proteomes" id="UP000827092">
    <property type="component" value="Unassembled WGS sequence"/>
</dbReference>
<evidence type="ECO:0008006" key="8">
    <source>
        <dbReference type="Google" id="ProtNLM"/>
    </source>
</evidence>
<dbReference type="SMART" id="SM00146">
    <property type="entry name" value="PI3Kc"/>
    <property type="match status" value="1"/>
</dbReference>
<dbReference type="Pfam" id="PF20206">
    <property type="entry name" value="Tra1_ring"/>
    <property type="match status" value="1"/>
</dbReference>
<dbReference type="GO" id="GO:0006281">
    <property type="term" value="P:DNA repair"/>
    <property type="evidence" value="ECO:0007669"/>
    <property type="project" value="TreeGrafter"/>
</dbReference>
<reference evidence="6 7" key="1">
    <citation type="journal article" date="2022" name="Nat. Ecol. Evol.">
        <title>A masculinizing supergene underlies an exaggerated male reproductive morph in a spider.</title>
        <authorList>
            <person name="Hendrickx F."/>
            <person name="De Corte Z."/>
            <person name="Sonet G."/>
            <person name="Van Belleghem S.M."/>
            <person name="Kostlbacher S."/>
            <person name="Vangestel C."/>
        </authorList>
    </citation>
    <scope>NUCLEOTIDE SEQUENCE [LARGE SCALE GENOMIC DNA]</scope>
    <source>
        <strain evidence="6">W744_W776</strain>
    </source>
</reference>
<dbReference type="InterPro" id="IPR000403">
    <property type="entry name" value="PI3/4_kinase_cat_dom"/>
</dbReference>
<comment type="caution">
    <text evidence="6">The sequence shown here is derived from an EMBL/GenBank/DDBJ whole genome shotgun (WGS) entry which is preliminary data.</text>
</comment>
<sequence length="3833" mass="434797">MSSGTPPYLSTTPPSMLSSQNQDPEKLMNQYRSYVSIIIETGVKEESKLKALQELSQELESIAANPQYPSFLEHMLKVFIRILQEGEPDFILEHTTHQMRKLILEIIHRIPTNQTLLPHVKNILNVMFKLLQIENEENVLVVLRIIIEFHKTFRPPYSAEIANFLAYVKGIYSELPSRLDDICDPRPTPKVKDATMASLAPLLEHTYSITLILCERRGQEQPEPLNLIPKATNSLKALAELPIIVVLMYQLYKKNVHNDVQEFIPLIMATISLQPSHQHRSNPQFNQEVFVDLMAAQIKTVSFLAYIVRIYQSVVNEHSSQLARGMLGLLRLCPQEVAHLRKELLIAAKHILSTELRDKFVGCLEELFDENLLIGTGWTAHESLRPLAYSTLADLVHHIRQHLPLCVLSRAVNVFSKNVHDESLATTIQTMSCKLLLNLVECIRTRSDREHGNGRELLMRLLEILVIKLKTISKLQLPVLMMKAHQQQQQMQTAPGLGGHLIQAPTRPPFLPPEVKTEAKEAEEGGTKTPTPQGFPAGLLENREDKILFTSPTTRFGFPASQAANYSVLDCRSLVKTIICGSKSVAWGIQVCKVPGQGEATPTSPLNKLFQPKETLVFIRLLKYALQALDVFTIVHPSNATQTQLSNRPTITPILSKEEKETIECLAQTFNLMHPLTFREVFSTTIDFFVDRMYKNSALQIMVNSFLAHDTSSHIFATILVEYLLKHMEEMGSSMERSNLYLKLFKMVFGCVSLFAAANEEMLKPYLHQIVNRSMELALSAREPYNYFLLLRALFRSIGGGSHDLLYQEFLPLLPNLLQGLNSLQSGLHKQHMKDLFVELCLTVPVRLSSLLPYLPMLMDPLVSALNGSQTLVSQGLRTLELCVDNLQPEYLYDHIQPVRAELIQALWRTLRNPSGTIAQVAFRVLGKFAGGNRKMMIKPQKLDYCSRESNGPCIAVHFPEHKTSISVPFGNVIETACNALKTSSTNEFYRKQCWGAIKCFLSANIKLDDEKNNIAQLLQHPSFRTAEIPSLQTPQTYYICPDSETRKVHELALTGMFVASALKELRPVVLPILPMIVRHYTMVAVVQQAGPFAASVHQGMDSLVIVDAIAQVMGHEEKELCKPGGLALVVVIDTATIILGSKKRACSLPLIEYLSEKMCALCYERAWYAKLGGCHAIKQLLEHCHPVWVYAHLYTFLKALLFVMMDLTGEVSSGATDYAKTYLENMLRRYCKPYIGEEKDVAEAQTKAINKVVQELVRQLTQPNTCVREQAMHSLRVVAEVMGKTVTAVLEPHRDLLADYVPLRKHNLRHQPVMCQIGLLDGNTFCITLEPSLFSYDLTNPEHKSFFNELVMLCEMDTAALQKLPCYKGLSNLIPVRRALLRLLAACHHHMVDKRADIFKHLYQTFSSPVAELQEVGYTCMRDILSKDVIDKDMVKLAIRPLLQTFCDNSIPNLQLPTIQHLSYLTLLFPKFWNELLCDQLLVFLRRCVADAEAVVRLNDRTAMPQEVKICTGIINIFHQIPSANEKFIEPLLSLILATEKNLMMEAGSPYREPLVKFLQRYPGQTVELLLSDANAHDEQVKRFLEYLLKLGGEPGRAFREVLQANPRRLVSMAFPSRAANMQHQAIRIVSLLSKADAQWLSDQHQLVACLRKIRISKDFQEHHLQGDSIDYTQWKEPKLLAKCLLNFVKHHPSEVELLFQLLRAFTGRFIPDFDFLRDFLETVVAGSYTVDRKRTAFFKFVELFCDETFPQDLKAKILQFVLIPSFSTSFERGEGERLIGGPPSPDTDLNENVMSVFINRVIDSERPFRTSDAVRILLLQFSCLLVEQASPHIHDAANKRQGNKLRRLMTFAWPCLLTKNCVDPATKYHGHLLLANIIAKFAIHKRIVLQVFHSLLKAHAAEARSVVRQALEILTPAMPMRMEDGNNMLTHWTKKIIVEEGHTLAQLVHMLQLLVRHYKVYYPVRHHLISHMVSSVQRLVFTPTATIEHKRLAVDLAEVIIRWEIQRHKEEAEKKATGIDRNEVPEERPAQTAMISLKRTSTEIMDGKRTRHPSGPTSHGVSLPKHDRYKPVEKMHSDAVVNFLLRMACQVNETSSSSGTTGELLSRRCVSLLKTALKQDVWPDAEIKLGWSDKLLNTVKETRTTPNIGNICTALELLAFLVSNLRKEAILTTFKPLQRGIAACLSCNHIKVIKSVHQLLTRLMQLFPTEPTNSTVASKYKELEGLYGVVSNVIMEGLNNYEKSTVSAPQTLYSTLLFLKAAILSNPCYIDRLISTFMRVLQKLTKEHLIPPPDEVGTDMLILCLDFVKNRVGVMGSDMRKVYIGNILCSLIEKSSDAKVLKAITKMLEEWLKSKSTIAVNQGPNLKEKAILLVKMQFLEKRFPNDLDLNAQFLELVHYIYKDESLKSSELGAKLEPAFLAGLRCVQPHIRAKFFEVFDGSIRRKLYDRVLYIGCSQNWDLIGPHFWIKQCIELVLVTATDNAGLQSSTPATMLPAITAVVEHADPKDKATFAMSSLVVKESSPDGVEPIEDHMEIDLNPGEAESIDATKLSLQALLKKQEKLQEILHQVSTSQLLGCTAQLCHLDTPLAAKLWVTLFPRLWKIFSDKQQTNLSNELVHFISSGIHLGQMDCHPDALGTWTEGMMLCTPAIPIKPFILKYQGITHNLWHRACLQLEQACAERGHMSARSQDSKTDTDESLDVLCELYSSLREDDLWGGLWAKRARYEETTAAVRFEQQGQFLPALESYRVALARQQADYLNSPMPTHLNSEVKMWVNQIIRCHRELNDWEGLLTLGNGMQDWNLVIESAWRQQPNWNLMKEAAAQVEPTCRREEMWKLHLYKGYVSICHNDERNLASVEKIVELCSNLCIKEWRRLPHVVSHIHLPILQAAHQIIELQDAVQIHQGLQPTHIGRSASLHEMKAIVKTWRNRLPVVSDDISHWSEIFYWRQEHYRAIVSAYEGHNTPFSEVQGNHAMLGVHASAQSIIHYGKVARKHGLTSVCLDVLGQIHSIPSVPIIDCFQKIRQQVKCYLQKAQAAGRNEIAETTQSLHEGLNVIESTNLRYFTREMTAEFYALKGVFLAQLGRAEEANKVFSASVQLHDTLVKGWALWGDYMEQLFTKEKPENRNMGYGISAMTCYLHSCRHQNESKARKYVAKILWLLTFDDQKGQLSETIEKNFLPVPPLQWLPWVPQLLTCLVQTEGRPILNILSHVGRNYPQAVYFPIRTLYLTLKLEQREKHKSSSAQSSTQSPAVSIGENSSTNSNEFPSAKSLPIRATQPMWRCSRIMHMQRDIHPTVLSCLEGIVDQMVWFRENVYEEVLRQLRQALAKCYAVAYENAGAVSEAPVTPHTLSFVRKLVSTFGIGVENVSGHAAGSSSASESLARRAQATAQDPVFQRTKGQFTADFDFTVPGAMKLHNLISKLKKWIKILESKTKMLPKSSLIEEKCRFLNNFSRQTADVEIPGEFLLPRHNHNFVCIARFMPKFDIVQKHNTAARRIYIKGHNGKIYPYLVVNDACLSDARREERVLQLLRMLNHYLGKQKETTRRCLNFTVPRVVPVSPQMRLVEDNESSMSLLDIYKQRCAKRGIEYDAPLTRFYERLATVQARGSQASHQVLRDILKDVQSIMVSRTLLKEWAEQTYPAATDYWAFRKQFTLQLSLAGFIEFVLHLTRLNPDMMYIHQDSGLMNVSYFRFNIEDSKGELEAKRPVPFRLTPNIAEFITPIGVGGPMTASIVAAARCLAMPNFQVISILRAILKDEMTAWCKKRQDDSLKSKEAEGAAIVAMVNKAIGLIMGRLQGLCSTQQVSTLVAVANSHDNLCRMDPAWHPWL</sequence>
<dbReference type="InterPro" id="IPR046805">
    <property type="entry name" value="Tra1_ring"/>
</dbReference>
<dbReference type="InterPro" id="IPR016024">
    <property type="entry name" value="ARM-type_fold"/>
</dbReference>
<dbReference type="GO" id="GO:0005634">
    <property type="term" value="C:nucleus"/>
    <property type="evidence" value="ECO:0007669"/>
    <property type="project" value="TreeGrafter"/>
</dbReference>
<dbReference type="InterPro" id="IPR014009">
    <property type="entry name" value="PIK_FAT"/>
</dbReference>
<dbReference type="GO" id="GO:0006355">
    <property type="term" value="P:regulation of DNA-templated transcription"/>
    <property type="evidence" value="ECO:0007669"/>
    <property type="project" value="TreeGrafter"/>
</dbReference>
<dbReference type="InterPro" id="IPR050517">
    <property type="entry name" value="DDR_Repair_Kinase"/>
</dbReference>
<evidence type="ECO:0000259" key="4">
    <source>
        <dbReference type="PROSITE" id="PS51189"/>
    </source>
</evidence>
<dbReference type="CDD" id="cd05163">
    <property type="entry name" value="PIKK_TRRAP"/>
    <property type="match status" value="1"/>
</dbReference>
<evidence type="ECO:0000313" key="6">
    <source>
        <dbReference type="EMBL" id="KAG8182968.1"/>
    </source>
</evidence>
<dbReference type="InterPro" id="IPR036940">
    <property type="entry name" value="PI3/4_kinase_cat_sf"/>
</dbReference>
<evidence type="ECO:0000256" key="2">
    <source>
        <dbReference type="SAM" id="MobiDB-lite"/>
    </source>
</evidence>
<dbReference type="InterPro" id="IPR003152">
    <property type="entry name" value="FATC_dom"/>
</dbReference>
<evidence type="ECO:0000259" key="3">
    <source>
        <dbReference type="PROSITE" id="PS50290"/>
    </source>
</evidence>
<proteinExistence type="inferred from homology"/>
<gene>
    <name evidence="6" type="ORF">JTE90_013420</name>
</gene>
<dbReference type="InterPro" id="IPR046807">
    <property type="entry name" value="Tra1_central"/>
</dbReference>
<feature type="compositionally biased region" description="Polar residues" evidence="2">
    <location>
        <begin position="1"/>
        <end position="22"/>
    </location>
</feature>
<dbReference type="EMBL" id="JAFNEN010000438">
    <property type="protein sequence ID" value="KAG8182968.1"/>
    <property type="molecule type" value="Genomic_DNA"/>
</dbReference>
<feature type="domain" description="FAT" evidence="4">
    <location>
        <begin position="2659"/>
        <end position="3233"/>
    </location>
</feature>
<dbReference type="Gene3D" id="1.25.10.10">
    <property type="entry name" value="Leucine-rich Repeat Variant"/>
    <property type="match status" value="2"/>
</dbReference>
<dbReference type="PROSITE" id="PS51190">
    <property type="entry name" value="FATC"/>
    <property type="match status" value="1"/>
</dbReference>
<dbReference type="InterPro" id="IPR011989">
    <property type="entry name" value="ARM-like"/>
</dbReference>
<comment type="similarity">
    <text evidence="1">Belongs to the PI3/PI4-kinase family. TRA1 subfamily.</text>
</comment>
<evidence type="ECO:0000313" key="7">
    <source>
        <dbReference type="Proteomes" id="UP000827092"/>
    </source>
</evidence>
<feature type="domain" description="FATC" evidence="5">
    <location>
        <begin position="3801"/>
        <end position="3833"/>
    </location>
</feature>
<dbReference type="SUPFAM" id="SSF56112">
    <property type="entry name" value="Protein kinase-like (PK-like)"/>
    <property type="match status" value="1"/>
</dbReference>
<feature type="region of interest" description="Disordered" evidence="2">
    <location>
        <begin position="507"/>
        <end position="537"/>
    </location>
</feature>
<dbReference type="SMART" id="SM01343">
    <property type="entry name" value="FATC"/>
    <property type="match status" value="1"/>
</dbReference>
<keyword evidence="7" id="KW-1185">Reference proteome</keyword>
<protein>
    <recommendedName>
        <fullName evidence="8">Transformation/transcription domain-associated protein</fullName>
    </recommendedName>
</protein>
<dbReference type="Pfam" id="PF00454">
    <property type="entry name" value="PI3_PI4_kinase"/>
    <property type="match status" value="1"/>
</dbReference>
<dbReference type="GO" id="GO:0000124">
    <property type="term" value="C:SAGA complex"/>
    <property type="evidence" value="ECO:0007669"/>
    <property type="project" value="TreeGrafter"/>
</dbReference>
<evidence type="ECO:0000259" key="5">
    <source>
        <dbReference type="PROSITE" id="PS51190"/>
    </source>
</evidence>
<dbReference type="PROSITE" id="PS50290">
    <property type="entry name" value="PI3_4_KINASE_3"/>
    <property type="match status" value="1"/>
</dbReference>
<feature type="region of interest" description="Disordered" evidence="2">
    <location>
        <begin position="3243"/>
        <end position="3272"/>
    </location>
</feature>
<feature type="region of interest" description="Disordered" evidence="2">
    <location>
        <begin position="1"/>
        <end position="23"/>
    </location>
</feature>
<dbReference type="Gene3D" id="1.10.1070.11">
    <property type="entry name" value="Phosphatidylinositol 3-/4-kinase, catalytic domain"/>
    <property type="match status" value="1"/>
</dbReference>
<dbReference type="Pfam" id="PF02259">
    <property type="entry name" value="FAT"/>
    <property type="match status" value="1"/>
</dbReference>
<accession>A0AAV6UH04</accession>
<evidence type="ECO:0000256" key="1">
    <source>
        <dbReference type="ARBA" id="ARBA00007234"/>
    </source>
</evidence>
<organism evidence="6 7">
    <name type="scientific">Oedothorax gibbosus</name>
    <dbReference type="NCBI Taxonomy" id="931172"/>
    <lineage>
        <taxon>Eukaryota</taxon>
        <taxon>Metazoa</taxon>
        <taxon>Ecdysozoa</taxon>
        <taxon>Arthropoda</taxon>
        <taxon>Chelicerata</taxon>
        <taxon>Arachnida</taxon>
        <taxon>Araneae</taxon>
        <taxon>Araneomorphae</taxon>
        <taxon>Entelegynae</taxon>
        <taxon>Araneoidea</taxon>
        <taxon>Linyphiidae</taxon>
        <taxon>Erigoninae</taxon>
        <taxon>Oedothorax</taxon>
    </lineage>
</organism>
<feature type="region of interest" description="Disordered" evidence="2">
    <location>
        <begin position="2048"/>
        <end position="2067"/>
    </location>
</feature>
<dbReference type="Pfam" id="PF20175">
    <property type="entry name" value="Tra1_central"/>
    <property type="match status" value="1"/>
</dbReference>
<feature type="domain" description="PI3K/PI4K catalytic" evidence="3">
    <location>
        <begin position="3485"/>
        <end position="3809"/>
    </location>
</feature>
<feature type="compositionally biased region" description="Basic and acidic residues" evidence="2">
    <location>
        <begin position="515"/>
        <end position="526"/>
    </location>
</feature>
<dbReference type="SUPFAM" id="SSF48371">
    <property type="entry name" value="ARM repeat"/>
    <property type="match status" value="3"/>
</dbReference>
<dbReference type="GO" id="GO:0035267">
    <property type="term" value="C:NuA4 histone acetyltransferase complex"/>
    <property type="evidence" value="ECO:0007669"/>
    <property type="project" value="TreeGrafter"/>
</dbReference>
<dbReference type="InterPro" id="IPR011009">
    <property type="entry name" value="Kinase-like_dom_sf"/>
</dbReference>
<feature type="compositionally biased region" description="Polar residues" evidence="2">
    <location>
        <begin position="3259"/>
        <end position="3269"/>
    </location>
</feature>
<feature type="compositionally biased region" description="Low complexity" evidence="2">
    <location>
        <begin position="3245"/>
        <end position="3257"/>
    </location>
</feature>
<dbReference type="PANTHER" id="PTHR11139">
    <property type="entry name" value="ATAXIA TELANGIECTASIA MUTATED ATM -RELATED"/>
    <property type="match status" value="1"/>
</dbReference>
<name>A0AAV6UH04_9ARAC</name>
<dbReference type="PANTHER" id="PTHR11139:SF1">
    <property type="entry name" value="TRANSFORMATION_TRANSCRIPTION DOMAIN-ASSOCIATED PROTEIN"/>
    <property type="match status" value="1"/>
</dbReference>
<dbReference type="InterPro" id="IPR003151">
    <property type="entry name" value="PIK-rel_kinase_FAT"/>
</dbReference>
<dbReference type="PROSITE" id="PS51189">
    <property type="entry name" value="FAT"/>
    <property type="match status" value="1"/>
</dbReference>